<dbReference type="KEGG" id="tgi:RBB81_15460"/>
<dbReference type="GO" id="GO:0055085">
    <property type="term" value="P:transmembrane transport"/>
    <property type="evidence" value="ECO:0007669"/>
    <property type="project" value="InterPro"/>
</dbReference>
<evidence type="ECO:0000256" key="8">
    <source>
        <dbReference type="ARBA" id="ARBA00022989"/>
    </source>
</evidence>
<keyword evidence="3" id="KW-0813">Transport</keyword>
<feature type="region of interest" description="Disordered" evidence="10">
    <location>
        <begin position="1"/>
        <end position="42"/>
    </location>
</feature>
<dbReference type="GO" id="GO:0015031">
    <property type="term" value="P:protein transport"/>
    <property type="evidence" value="ECO:0007669"/>
    <property type="project" value="UniProtKB-KW"/>
</dbReference>
<dbReference type="PANTHER" id="PTHR33446:SF2">
    <property type="entry name" value="PROTEIN TONB"/>
    <property type="match status" value="1"/>
</dbReference>
<dbReference type="Gene3D" id="3.30.1150.10">
    <property type="match status" value="1"/>
</dbReference>
<name>A0AAU7YWM2_9BACT</name>
<feature type="domain" description="TonB C-terminal" evidence="11">
    <location>
        <begin position="52"/>
        <end position="152"/>
    </location>
</feature>
<comment type="subcellular location">
    <subcellularLocation>
        <location evidence="1">Cell inner membrane</location>
        <topology evidence="1">Single-pass membrane protein</topology>
        <orientation evidence="1">Periplasmic side</orientation>
    </subcellularLocation>
</comment>
<dbReference type="GO" id="GO:0098797">
    <property type="term" value="C:plasma membrane protein complex"/>
    <property type="evidence" value="ECO:0007669"/>
    <property type="project" value="TreeGrafter"/>
</dbReference>
<keyword evidence="4" id="KW-1003">Cell membrane</keyword>
<evidence type="ECO:0000256" key="9">
    <source>
        <dbReference type="ARBA" id="ARBA00023136"/>
    </source>
</evidence>
<dbReference type="PANTHER" id="PTHR33446">
    <property type="entry name" value="PROTEIN TONB-RELATED"/>
    <property type="match status" value="1"/>
</dbReference>
<comment type="similarity">
    <text evidence="2">Belongs to the TonB family.</text>
</comment>
<evidence type="ECO:0000256" key="2">
    <source>
        <dbReference type="ARBA" id="ARBA00006555"/>
    </source>
</evidence>
<evidence type="ECO:0000313" key="12">
    <source>
        <dbReference type="EMBL" id="XCB20976.1"/>
    </source>
</evidence>
<dbReference type="PROSITE" id="PS52015">
    <property type="entry name" value="TONB_CTD"/>
    <property type="match status" value="1"/>
</dbReference>
<organism evidence="12">
    <name type="scientific">Tunturiibacter gelidiferens</name>
    <dbReference type="NCBI Taxonomy" id="3069689"/>
    <lineage>
        <taxon>Bacteria</taxon>
        <taxon>Pseudomonadati</taxon>
        <taxon>Acidobacteriota</taxon>
        <taxon>Terriglobia</taxon>
        <taxon>Terriglobales</taxon>
        <taxon>Acidobacteriaceae</taxon>
        <taxon>Tunturiibacter</taxon>
    </lineage>
</organism>
<evidence type="ECO:0000256" key="4">
    <source>
        <dbReference type="ARBA" id="ARBA00022475"/>
    </source>
</evidence>
<evidence type="ECO:0000259" key="11">
    <source>
        <dbReference type="PROSITE" id="PS52015"/>
    </source>
</evidence>
<evidence type="ECO:0000256" key="7">
    <source>
        <dbReference type="ARBA" id="ARBA00022927"/>
    </source>
</evidence>
<dbReference type="GO" id="GO:0031992">
    <property type="term" value="F:energy transducer activity"/>
    <property type="evidence" value="ECO:0007669"/>
    <property type="project" value="TreeGrafter"/>
</dbReference>
<evidence type="ECO:0000256" key="10">
    <source>
        <dbReference type="SAM" id="MobiDB-lite"/>
    </source>
</evidence>
<evidence type="ECO:0000256" key="5">
    <source>
        <dbReference type="ARBA" id="ARBA00022519"/>
    </source>
</evidence>
<reference evidence="12" key="2">
    <citation type="journal article" date="2024" name="Environ. Microbiol.">
        <title>Genome analysis and description of Tunturibacter gen. nov. expands the diversity of Terriglobia in tundra soils.</title>
        <authorList>
            <person name="Messyasz A."/>
            <person name="Mannisto M.K."/>
            <person name="Kerkhof L.J."/>
            <person name="Haggblom M.M."/>
        </authorList>
    </citation>
    <scope>NUCLEOTIDE SEQUENCE</scope>
    <source>
        <strain evidence="12">M8UP39</strain>
    </source>
</reference>
<protein>
    <submittedName>
        <fullName evidence="12">Energy transducer TonB</fullName>
    </submittedName>
</protein>
<sequence>MTPTVLANPTLALSQQAPPAASSAESKKPDPQANPKQSLPNPDFFGIYHAGDGVTPPKLIYSVEPEFSEKARKKKIGGNCLVSFIVRIDGTTTDIHVAKSIADTLVQEGTRAALTLDENAVKVVAQYRFTPATYRGTPVPYRTTVEVNYQIF</sequence>
<keyword evidence="6" id="KW-0812">Transmembrane</keyword>
<reference evidence="12" key="1">
    <citation type="submission" date="2023-08" db="EMBL/GenBank/DDBJ databases">
        <authorList>
            <person name="Messyasz A."/>
            <person name="Mannisto M.K."/>
            <person name="Kerkhof L.J."/>
            <person name="Haggblom M."/>
        </authorList>
    </citation>
    <scope>NUCLEOTIDE SEQUENCE</scope>
    <source>
        <strain evidence="12">M8UP39</strain>
    </source>
</reference>
<dbReference type="SUPFAM" id="SSF74653">
    <property type="entry name" value="TolA/TonB C-terminal domain"/>
    <property type="match status" value="1"/>
</dbReference>
<evidence type="ECO:0000256" key="3">
    <source>
        <dbReference type="ARBA" id="ARBA00022448"/>
    </source>
</evidence>
<proteinExistence type="inferred from homology"/>
<dbReference type="AlphaFoldDB" id="A0AAU7YWM2"/>
<feature type="compositionally biased region" description="Low complexity" evidence="10">
    <location>
        <begin position="11"/>
        <end position="24"/>
    </location>
</feature>
<gene>
    <name evidence="12" type="ORF">RBB81_15460</name>
</gene>
<dbReference type="InterPro" id="IPR006260">
    <property type="entry name" value="TonB/TolA_C"/>
</dbReference>
<keyword evidence="7" id="KW-0653">Protein transport</keyword>
<keyword evidence="5" id="KW-0997">Cell inner membrane</keyword>
<keyword evidence="9" id="KW-0472">Membrane</keyword>
<dbReference type="InterPro" id="IPR051045">
    <property type="entry name" value="TonB-dependent_transducer"/>
</dbReference>
<dbReference type="NCBIfam" id="TIGR01352">
    <property type="entry name" value="tonB_Cterm"/>
    <property type="match status" value="1"/>
</dbReference>
<dbReference type="RefSeq" id="WP_353071293.1">
    <property type="nucleotide sequence ID" value="NZ_CP132938.1"/>
</dbReference>
<evidence type="ECO:0000256" key="6">
    <source>
        <dbReference type="ARBA" id="ARBA00022692"/>
    </source>
</evidence>
<dbReference type="InterPro" id="IPR037682">
    <property type="entry name" value="TonB_C"/>
</dbReference>
<evidence type="ECO:0000256" key="1">
    <source>
        <dbReference type="ARBA" id="ARBA00004383"/>
    </source>
</evidence>
<keyword evidence="8" id="KW-1133">Transmembrane helix</keyword>
<dbReference type="EMBL" id="CP132938">
    <property type="protein sequence ID" value="XCB20976.1"/>
    <property type="molecule type" value="Genomic_DNA"/>
</dbReference>
<dbReference type="Pfam" id="PF03544">
    <property type="entry name" value="TonB_C"/>
    <property type="match status" value="1"/>
</dbReference>
<accession>A0AAU7YWM2</accession>